<organism evidence="3 4">
    <name type="scientific">Schaedlerella arabinosiphila</name>
    <dbReference type="NCBI Taxonomy" id="2044587"/>
    <lineage>
        <taxon>Bacteria</taxon>
        <taxon>Bacillati</taxon>
        <taxon>Bacillota</taxon>
        <taxon>Clostridia</taxon>
        <taxon>Lachnospirales</taxon>
        <taxon>Lachnospiraceae</taxon>
        <taxon>Schaedlerella</taxon>
    </lineage>
</organism>
<dbReference type="Proteomes" id="UP000274920">
    <property type="component" value="Unassembled WGS sequence"/>
</dbReference>
<dbReference type="Gene3D" id="3.40.50.300">
    <property type="entry name" value="P-loop containing nucleotide triphosphate hydrolases"/>
    <property type="match status" value="1"/>
</dbReference>
<dbReference type="GO" id="GO:0000027">
    <property type="term" value="P:ribosomal large subunit assembly"/>
    <property type="evidence" value="ECO:0007669"/>
    <property type="project" value="TreeGrafter"/>
</dbReference>
<keyword evidence="2" id="KW-0067">ATP-binding</keyword>
<keyword evidence="4" id="KW-1185">Reference proteome</keyword>
<dbReference type="AlphaFoldDB" id="A0A3R8JSI5"/>
<dbReference type="EMBL" id="RHJS01000002">
    <property type="protein sequence ID" value="RRK34039.1"/>
    <property type="molecule type" value="Genomic_DNA"/>
</dbReference>
<comment type="caution">
    <text evidence="3">The sequence shown here is derived from an EMBL/GenBank/DDBJ whole genome shotgun (WGS) entry which is preliminary data.</text>
</comment>
<sequence>MANGNLLPNWSFKRKLPEPFEDYTDDPVFKNVYSKHCIQPQKRSTLHAATLRAILAYLELESPTSGKPPEELGAIGSQGNNFTIAEYPSKTGELHVVAYNRINGKFTAGCYQTPPDPESNPEKYMLKEDEKSGAALIFALIPTAMADDEFNEHYQKLREDRDNGYPNMDDTVETAAILCDNLYRRVRYGTSLPTGGIPNDTPGNGSISQLKAFTVQKGTHSPTDVILGTFQVLKPGTSTRKVMASVSKKDFVGKYILSESRTLTPQEELTVPQLPDWYIIPAEIKRICEHAKITTNTVSPMRNFLLRGPAGTGKTEGAKAIASGLHLPYRCITCSANTEIFDLLGQILPDVDGKLSALQSEYPTFQDIMMDPATAYQKLTGTYDETVDEDAVYQKLVDTIFDEMHDHYAKQDSHQKFKYVDTPLVGAIRYGYLVELQEPTVIANPGVLVGLNSLLDRCNSVFLPNVEVIDRHPDTTIVVTTNNDYAGCKQMNQSVISRMNLVIDLDEPDEDTLVKRVLGITGCTDKKTVTTMAKIVKAVSEYCRENLITDGCCGVRELISWVQSFMVCGDIREAARYTVLSSVSADAESRQEVENGCLDSILSA</sequence>
<gene>
    <name evidence="3" type="ORF">EBB54_23830</name>
</gene>
<accession>A0A3R8JSI5</accession>
<reference evidence="3" key="1">
    <citation type="submission" date="2018-10" db="EMBL/GenBank/DDBJ databases">
        <title>Schaedlerella arabinophila gen. nov. sp. nov., isolated from the mouse intestinal tract and comparative analysis with the genome of the closely related altered Schaedler flora strain ASF502.</title>
        <authorList>
            <person name="Miyake S."/>
            <person name="Soh M."/>
            <person name="Seedorf H."/>
        </authorList>
    </citation>
    <scope>NUCLEOTIDE SEQUENCE [LARGE SCALE GENOMIC DNA]</scope>
    <source>
        <strain evidence="3">DSM 106076</strain>
    </source>
</reference>
<evidence type="ECO:0000313" key="3">
    <source>
        <dbReference type="EMBL" id="RRK34039.1"/>
    </source>
</evidence>
<dbReference type="RefSeq" id="WP_125129210.1">
    <property type="nucleotide sequence ID" value="NZ_RHJS01000002.1"/>
</dbReference>
<name>A0A3R8JSI5_9FIRM</name>
<dbReference type="GO" id="GO:0005524">
    <property type="term" value="F:ATP binding"/>
    <property type="evidence" value="ECO:0007669"/>
    <property type="project" value="UniProtKB-KW"/>
</dbReference>
<evidence type="ECO:0000256" key="1">
    <source>
        <dbReference type="ARBA" id="ARBA00022741"/>
    </source>
</evidence>
<keyword evidence="1" id="KW-0547">Nucleotide-binding</keyword>
<dbReference type="PANTHER" id="PTHR48103">
    <property type="entry name" value="MIDASIN-RELATED"/>
    <property type="match status" value="1"/>
</dbReference>
<dbReference type="GO" id="GO:0030687">
    <property type="term" value="C:preribosome, large subunit precursor"/>
    <property type="evidence" value="ECO:0007669"/>
    <property type="project" value="TreeGrafter"/>
</dbReference>
<evidence type="ECO:0000313" key="4">
    <source>
        <dbReference type="Proteomes" id="UP000274920"/>
    </source>
</evidence>
<dbReference type="PANTHER" id="PTHR48103:SF2">
    <property type="entry name" value="MIDASIN"/>
    <property type="match status" value="1"/>
</dbReference>
<proteinExistence type="predicted"/>
<dbReference type="InterPro" id="IPR027417">
    <property type="entry name" value="P-loop_NTPase"/>
</dbReference>
<dbReference type="SUPFAM" id="SSF52540">
    <property type="entry name" value="P-loop containing nucleoside triphosphate hydrolases"/>
    <property type="match status" value="1"/>
</dbReference>
<evidence type="ECO:0000256" key="2">
    <source>
        <dbReference type="ARBA" id="ARBA00022840"/>
    </source>
</evidence>
<protein>
    <submittedName>
        <fullName evidence="3">ATPase</fullName>
    </submittedName>
</protein>